<dbReference type="RefSeq" id="WP_095672250.1">
    <property type="nucleotide sequence ID" value="NZ_CP016771.1"/>
</dbReference>
<dbReference type="AlphaFoldDB" id="A0A249K8P2"/>
<dbReference type="KEGG" id="nhi:B1s21160_02215"/>
<keyword evidence="2" id="KW-0378">Hydrolase</keyword>
<proteinExistence type="predicted"/>
<dbReference type="OrthoDB" id="2971563at2"/>
<dbReference type="Gene3D" id="3.60.15.10">
    <property type="entry name" value="Ribonuclease Z/Hydroxyacylglutathione hydrolase-like"/>
    <property type="match status" value="1"/>
</dbReference>
<dbReference type="InterPro" id="IPR036866">
    <property type="entry name" value="RibonucZ/Hydroxyglut_hydro"/>
</dbReference>
<evidence type="ECO:0000313" key="2">
    <source>
        <dbReference type="EMBL" id="ASY13163.1"/>
    </source>
</evidence>
<sequence length="320" mass="36009">MQISTGLHRIECPIGPRYVAIYAIVGKKHTLLIDTGFDESIRTTVASYFKENKLSLDSVRYVINTHSDYDHTGGNKAVRELMPNALICAGERDRAMIESLNSMFYDRYNEFEKDHGFAESMEAKDFMMSVAFESNVDIGFAGNERIDLGGRYVEILHTPGHSWGHISVLDESSKAVIIGDAVLGNSVLLADGQPAFPPTYRFVEAYRSTIRLLKGYNPSEILTSHYPRYSGQAAIDFLDLSLNYTDLIEQICLETIAKSAKPITMMELIELTHLRMGPWDNPAYKYLAYPVLGHLEVLESYKKIKSSKNGNGLTQYQLIK</sequence>
<dbReference type="EMBL" id="CP016771">
    <property type="protein sequence ID" value="ASY13163.1"/>
    <property type="molecule type" value="Genomic_DNA"/>
</dbReference>
<accession>A0A249K8P2</accession>
<dbReference type="Proteomes" id="UP000217171">
    <property type="component" value="Chromosome"/>
</dbReference>
<evidence type="ECO:0000259" key="1">
    <source>
        <dbReference type="SMART" id="SM00849"/>
    </source>
</evidence>
<dbReference type="SMART" id="SM00849">
    <property type="entry name" value="Lactamase_B"/>
    <property type="match status" value="1"/>
</dbReference>
<dbReference type="SUPFAM" id="SSF56281">
    <property type="entry name" value="Metallo-hydrolase/oxidoreductase"/>
    <property type="match status" value="1"/>
</dbReference>
<dbReference type="Pfam" id="PF00753">
    <property type="entry name" value="Lactamase_B"/>
    <property type="match status" value="1"/>
</dbReference>
<name>A0A249K8P2_9ACTN</name>
<reference evidence="2 3" key="1">
    <citation type="submission" date="2016-07" db="EMBL/GenBank/DDBJ databases">
        <title>High microdiversification within the ubiquitous acI lineage of Actinobacteria.</title>
        <authorList>
            <person name="Neuenschwander S.M."/>
            <person name="Salcher M."/>
            <person name="Ghai R."/>
            <person name="Pernthaler J."/>
        </authorList>
    </citation>
    <scope>NUCLEOTIDE SEQUENCE [LARGE SCALE GENOMIC DNA]</scope>
    <source>
        <strain evidence="2">MMS-21-160</strain>
    </source>
</reference>
<dbReference type="InterPro" id="IPR001279">
    <property type="entry name" value="Metallo-B-lactamas"/>
</dbReference>
<dbReference type="PANTHER" id="PTHR42951:SF17">
    <property type="entry name" value="METALLO-BETA-LACTAMASE DOMAIN-CONTAINING PROTEIN"/>
    <property type="match status" value="1"/>
</dbReference>
<feature type="domain" description="Metallo-beta-lactamase" evidence="1">
    <location>
        <begin position="18"/>
        <end position="225"/>
    </location>
</feature>
<organism evidence="2 3">
    <name type="scientific">Candidatus Nanopelagicus hibericus</name>
    <dbReference type="NCBI Taxonomy" id="1884915"/>
    <lineage>
        <taxon>Bacteria</taxon>
        <taxon>Bacillati</taxon>
        <taxon>Actinomycetota</taxon>
        <taxon>Actinomycetes</taxon>
        <taxon>Candidatus Nanopelagicales</taxon>
        <taxon>Candidatus Nanopelagicaceae</taxon>
        <taxon>Candidatus Nanopelagicus</taxon>
    </lineage>
</organism>
<keyword evidence="3" id="KW-1185">Reference proteome</keyword>
<dbReference type="InterPro" id="IPR050855">
    <property type="entry name" value="NDM-1-like"/>
</dbReference>
<dbReference type="PANTHER" id="PTHR42951">
    <property type="entry name" value="METALLO-BETA-LACTAMASE DOMAIN-CONTAINING"/>
    <property type="match status" value="1"/>
</dbReference>
<protein>
    <submittedName>
        <fullName evidence="2">Zn-dependent hydrolase</fullName>
    </submittedName>
</protein>
<evidence type="ECO:0000313" key="3">
    <source>
        <dbReference type="Proteomes" id="UP000217171"/>
    </source>
</evidence>
<dbReference type="GO" id="GO:0016787">
    <property type="term" value="F:hydrolase activity"/>
    <property type="evidence" value="ECO:0007669"/>
    <property type="project" value="UniProtKB-KW"/>
</dbReference>
<gene>
    <name evidence="2" type="ORF">B1s21160_02215</name>
</gene>